<dbReference type="EMBL" id="MU806372">
    <property type="protein sequence ID" value="KAJ3835846.1"/>
    <property type="molecule type" value="Genomic_DNA"/>
</dbReference>
<proteinExistence type="predicted"/>
<dbReference type="Proteomes" id="UP001163846">
    <property type="component" value="Unassembled WGS sequence"/>
</dbReference>
<comment type="caution">
    <text evidence="1">The sequence shown here is derived from an EMBL/GenBank/DDBJ whole genome shotgun (WGS) entry which is preliminary data.</text>
</comment>
<accession>A0AA38UB34</accession>
<reference evidence="1" key="1">
    <citation type="submission" date="2022-08" db="EMBL/GenBank/DDBJ databases">
        <authorList>
            <consortium name="DOE Joint Genome Institute"/>
            <person name="Min B."/>
            <person name="Riley R."/>
            <person name="Sierra-Patev S."/>
            <person name="Naranjo-Ortiz M."/>
            <person name="Looney B."/>
            <person name="Konkel Z."/>
            <person name="Slot J.C."/>
            <person name="Sakamoto Y."/>
            <person name="Steenwyk J.L."/>
            <person name="Rokas A."/>
            <person name="Carro J."/>
            <person name="Camarero S."/>
            <person name="Ferreira P."/>
            <person name="Molpeceres G."/>
            <person name="Ruiz-Duenas F.J."/>
            <person name="Serrano A."/>
            <person name="Henrissat B."/>
            <person name="Drula E."/>
            <person name="Hughes K.W."/>
            <person name="Mata J.L."/>
            <person name="Ishikawa N.K."/>
            <person name="Vargas-Isla R."/>
            <person name="Ushijima S."/>
            <person name="Smith C.A."/>
            <person name="Ahrendt S."/>
            <person name="Andreopoulos W."/>
            <person name="He G."/>
            <person name="Labutti K."/>
            <person name="Lipzen A."/>
            <person name="Ng V."/>
            <person name="Sandor L."/>
            <person name="Barry K."/>
            <person name="Martinez A.T."/>
            <person name="Xiao Y."/>
            <person name="Gibbons J.G."/>
            <person name="Terashima K."/>
            <person name="Hibbett D.S."/>
            <person name="Grigoriev I.V."/>
        </authorList>
    </citation>
    <scope>NUCLEOTIDE SEQUENCE</scope>
    <source>
        <strain evidence="1">TFB9207</strain>
    </source>
</reference>
<name>A0AA38UB34_9AGAR</name>
<evidence type="ECO:0000313" key="1">
    <source>
        <dbReference type="EMBL" id="KAJ3835846.1"/>
    </source>
</evidence>
<keyword evidence="2" id="KW-1185">Reference proteome</keyword>
<evidence type="ECO:0000313" key="2">
    <source>
        <dbReference type="Proteomes" id="UP001163846"/>
    </source>
</evidence>
<sequence length="209" mass="22636">MTNIPGLGYQHWTAVVEGKGPNPPSPPCISVAGLGVLPAITKSLISVAAYTVTIEFTASGAMNGAVLGPSKQLFYRAQAELGNPNYTFITDLSGRRVGSIEWGKQTMIEIAGRIQKQSALKFVSFQSDDSRLRTMNVLGPDRYVWSFGEGGLLLYRYNANSRNYEAIAKMKHLQTNTVTLELNAIAVQAALLPVCAMAAWIFQAGSRVH</sequence>
<organism evidence="1 2">
    <name type="scientific">Lentinula raphanica</name>
    <dbReference type="NCBI Taxonomy" id="153919"/>
    <lineage>
        <taxon>Eukaryota</taxon>
        <taxon>Fungi</taxon>
        <taxon>Dikarya</taxon>
        <taxon>Basidiomycota</taxon>
        <taxon>Agaricomycotina</taxon>
        <taxon>Agaricomycetes</taxon>
        <taxon>Agaricomycetidae</taxon>
        <taxon>Agaricales</taxon>
        <taxon>Marasmiineae</taxon>
        <taxon>Omphalotaceae</taxon>
        <taxon>Lentinula</taxon>
    </lineage>
</organism>
<protein>
    <submittedName>
        <fullName evidence="1">Uncharacterized protein</fullName>
    </submittedName>
</protein>
<dbReference type="AlphaFoldDB" id="A0AA38UB34"/>
<gene>
    <name evidence="1" type="ORF">F5878DRAFT_663508</name>
</gene>